<dbReference type="EMBL" id="JMCB01000018">
    <property type="protein sequence ID" value="KFE63238.1"/>
    <property type="molecule type" value="Genomic_DNA"/>
</dbReference>
<gene>
    <name evidence="2" type="ORF">DB31_2831</name>
</gene>
<dbReference type="Gene3D" id="2.120.10.80">
    <property type="entry name" value="Kelch-type beta propeller"/>
    <property type="match status" value="1"/>
</dbReference>
<reference evidence="2 3" key="1">
    <citation type="submission" date="2014-04" db="EMBL/GenBank/DDBJ databases">
        <title>Genome assembly of Hyalangium minutum DSM 14724.</title>
        <authorList>
            <person name="Sharma G."/>
            <person name="Subramanian S."/>
        </authorList>
    </citation>
    <scope>NUCLEOTIDE SEQUENCE [LARGE SCALE GENOMIC DNA]</scope>
    <source>
        <strain evidence="2 3">DSM 14724</strain>
    </source>
</reference>
<dbReference type="Gene3D" id="2.130.10.80">
    <property type="entry name" value="Galactose oxidase/kelch, beta-propeller"/>
    <property type="match status" value="3"/>
</dbReference>
<dbReference type="InterPro" id="IPR006652">
    <property type="entry name" value="Kelch_1"/>
</dbReference>
<dbReference type="SUPFAM" id="SSF50965">
    <property type="entry name" value="Galactose oxidase, central domain"/>
    <property type="match status" value="1"/>
</dbReference>
<keyword evidence="3" id="KW-1185">Reference proteome</keyword>
<dbReference type="AlphaFoldDB" id="A0A085W6C5"/>
<sequence>MLAALHLACGQPPLSPGEEPLGTTGSSLTSTMTGSMSAYRTGATATRLQNGKVLIAGGYNSGNLQSSELYDPATGTFTPTGSMSAARSTHTATLLNDGRVLVIGGASTNTCELYDPTTGTWSATGAMNVRREHTATLLPNGKVLVVGGVDDWGSTFAQSVLYNPATGTWQSTQSTHFTAVSRRRHAAARLADGRVLITGGTNGSQTYYSDAWLYDPVSDSWSQTGNTSIASALFTSLTLLPSGKVLMITWSTAKLYDPATGTWSDTQAPFSPREFHHVMVSPLGHAILFGGRSNDTPVGSVERYVASSGTWEVIGMLQRVRDFSAAALVGTDKILVAGGSGIWGNLYDAELLQDDGAACTAPNCGQEARYDSTLQAPKCGTVGNSCFSGVLVDGRGTVEFRWPNTLNRSCATESGDSYHVGLSIDSLKVYTADGTSFADGKTVTIEAKVWANSSAKLNLFKAADAANPSWQLITTLSPIGTTNTTQVFRTTYALPSGSLQAIRASLRYGTDTLPCTTYDYDDHDDLVFAVQSVPDTTPPATAITAPAAGATVSGSVTLSASASDARGVTKVEFYVGARLAGTDTSAPFSLSWNTLTDGNGSHTLTSKAYDAAGNVGTSSGVTVTVSNDLTPPSVSITAPTAGTTVSGTVSLQASASDDRGVVRVELYQGTTLIGTDTAAPYSLSWNSRTVANGIRSLTAKAYDAAGNVGTSAAVTVLVDNDVTSPTVSITSPTSGATVAGTVTITATASDDRGVQKVDFYRGSTLLGTDTSAPYGIDWNTLQGGNGTYSLTATVSDLAGNVGTATLSVTVNNPGGASYDPVLKAPKCGATGARCDSGALLSGRANLGPETNAPNTLQGSCADGTTGSYHGDESLDQIAIYTLDGTPFAPGKTVQIDVTVWAYTAGGSDKLDLYYASDATNPVWTYLTTLTPTATGSRVLSATYVLPSGTLQAVRGNFRYGGSAGTCTTGSYDDRDDLVFAVQ</sequence>
<dbReference type="PATRIC" id="fig|394096.3.peg.7158"/>
<dbReference type="PANTHER" id="PTHR45632:SF5">
    <property type="entry name" value="KELCH-LIKE PROTEIN 22"/>
    <property type="match status" value="1"/>
</dbReference>
<dbReference type="Pfam" id="PF24681">
    <property type="entry name" value="Kelch_KLHDC2_KLHL20_DRC7"/>
    <property type="match status" value="1"/>
</dbReference>
<dbReference type="STRING" id="394096.DB31_2831"/>
<dbReference type="SMART" id="SM00612">
    <property type="entry name" value="Kelch"/>
    <property type="match status" value="5"/>
</dbReference>
<organism evidence="2 3">
    <name type="scientific">Hyalangium minutum</name>
    <dbReference type="NCBI Taxonomy" id="394096"/>
    <lineage>
        <taxon>Bacteria</taxon>
        <taxon>Pseudomonadati</taxon>
        <taxon>Myxococcota</taxon>
        <taxon>Myxococcia</taxon>
        <taxon>Myxococcales</taxon>
        <taxon>Cystobacterineae</taxon>
        <taxon>Archangiaceae</taxon>
        <taxon>Hyalangium</taxon>
    </lineage>
</organism>
<feature type="region of interest" description="Disordered" evidence="1">
    <location>
        <begin position="9"/>
        <end position="33"/>
    </location>
</feature>
<proteinExistence type="predicted"/>
<evidence type="ECO:0000256" key="1">
    <source>
        <dbReference type="SAM" id="MobiDB-lite"/>
    </source>
</evidence>
<name>A0A085W6C5_9BACT</name>
<dbReference type="InterPro" id="IPR015915">
    <property type="entry name" value="Kelch-typ_b-propeller"/>
</dbReference>
<dbReference type="Proteomes" id="UP000028725">
    <property type="component" value="Unassembled WGS sequence"/>
</dbReference>
<dbReference type="PANTHER" id="PTHR45632">
    <property type="entry name" value="LD33804P"/>
    <property type="match status" value="1"/>
</dbReference>
<accession>A0A085W6C5</accession>
<dbReference type="Gene3D" id="2.60.40.10">
    <property type="entry name" value="Immunoglobulins"/>
    <property type="match status" value="3"/>
</dbReference>
<protein>
    <submittedName>
        <fullName evidence="2">Fibronectin type III domain protein</fullName>
    </submittedName>
</protein>
<evidence type="ECO:0000313" key="3">
    <source>
        <dbReference type="Proteomes" id="UP000028725"/>
    </source>
</evidence>
<dbReference type="InterPro" id="IPR037293">
    <property type="entry name" value="Gal_Oxidase_central_sf"/>
</dbReference>
<dbReference type="InterPro" id="IPR011043">
    <property type="entry name" value="Gal_Oxase/kelch_b-propeller"/>
</dbReference>
<comment type="caution">
    <text evidence="2">The sequence shown here is derived from an EMBL/GenBank/DDBJ whole genome shotgun (WGS) entry which is preliminary data.</text>
</comment>
<dbReference type="InterPro" id="IPR013783">
    <property type="entry name" value="Ig-like_fold"/>
</dbReference>
<feature type="compositionally biased region" description="Low complexity" evidence="1">
    <location>
        <begin position="21"/>
        <end position="33"/>
    </location>
</feature>
<evidence type="ECO:0000313" key="2">
    <source>
        <dbReference type="EMBL" id="KFE63238.1"/>
    </source>
</evidence>
<dbReference type="Pfam" id="PF17957">
    <property type="entry name" value="Big_7"/>
    <property type="match status" value="3"/>
</dbReference>